<reference evidence="2 3" key="1">
    <citation type="submission" date="2015-08" db="EMBL/GenBank/DDBJ databases">
        <title>Emmonsia species relationships and genome sequence.</title>
        <authorList>
            <person name="Cuomo C.A."/>
            <person name="Schwartz I.S."/>
            <person name="Kenyon C."/>
            <person name="De Hoog G.S."/>
            <person name="Govender N.P."/>
            <person name="Botha A."/>
            <person name="Moreno L."/>
            <person name="De Vries M."/>
            <person name="Munoz J.F."/>
            <person name="Stielow J.B."/>
        </authorList>
    </citation>
    <scope>NUCLEOTIDE SEQUENCE [LARGE SCALE GENOMIC DNA]</scope>
    <source>
        <strain evidence="2 3">EI222</strain>
    </source>
</reference>
<dbReference type="STRING" id="1658174.A0A1J9QH21"/>
<feature type="non-terminal residue" evidence="2">
    <location>
        <position position="116"/>
    </location>
</feature>
<sequence>MPQRPSRSKSSSNPPPHNDDSGSRGRHLPVQPKFSASAKTQAAKTNRRVEAVEVPPSKRVQKNSSSSSITTDSSNSSSLPYRNNTEQRAAVAPARRRQSIREQNTAVGPRNGDPEK</sequence>
<protein>
    <submittedName>
        <fullName evidence="2">Uncharacterized protein</fullName>
    </submittedName>
</protein>
<feature type="compositionally biased region" description="Low complexity" evidence="1">
    <location>
        <begin position="1"/>
        <end position="12"/>
    </location>
</feature>
<dbReference type="AlphaFoldDB" id="A0A1J9QH21"/>
<dbReference type="VEuPathDB" id="FungiDB:ACJ73_00807"/>
<organism evidence="2 3">
    <name type="scientific">Blastomyces percursus</name>
    <dbReference type="NCBI Taxonomy" id="1658174"/>
    <lineage>
        <taxon>Eukaryota</taxon>
        <taxon>Fungi</taxon>
        <taxon>Dikarya</taxon>
        <taxon>Ascomycota</taxon>
        <taxon>Pezizomycotina</taxon>
        <taxon>Eurotiomycetes</taxon>
        <taxon>Eurotiomycetidae</taxon>
        <taxon>Onygenales</taxon>
        <taxon>Ajellomycetaceae</taxon>
        <taxon>Blastomyces</taxon>
    </lineage>
</organism>
<evidence type="ECO:0000313" key="3">
    <source>
        <dbReference type="Proteomes" id="UP000242791"/>
    </source>
</evidence>
<feature type="compositionally biased region" description="Low complexity" evidence="1">
    <location>
        <begin position="64"/>
        <end position="78"/>
    </location>
</feature>
<dbReference type="EMBL" id="LGTZ01000063">
    <property type="protein sequence ID" value="OJD27784.1"/>
    <property type="molecule type" value="Genomic_DNA"/>
</dbReference>
<comment type="caution">
    <text evidence="2">The sequence shown here is derived from an EMBL/GenBank/DDBJ whole genome shotgun (WGS) entry which is preliminary data.</text>
</comment>
<keyword evidence="3" id="KW-1185">Reference proteome</keyword>
<gene>
    <name evidence="2" type="ORF">ACJ73_00807</name>
</gene>
<dbReference type="Proteomes" id="UP000242791">
    <property type="component" value="Unassembled WGS sequence"/>
</dbReference>
<name>A0A1J9QH21_9EURO</name>
<feature type="region of interest" description="Disordered" evidence="1">
    <location>
        <begin position="1"/>
        <end position="116"/>
    </location>
</feature>
<accession>A0A1J9QH21</accession>
<evidence type="ECO:0000313" key="2">
    <source>
        <dbReference type="EMBL" id="OJD27784.1"/>
    </source>
</evidence>
<proteinExistence type="predicted"/>
<evidence type="ECO:0000256" key="1">
    <source>
        <dbReference type="SAM" id="MobiDB-lite"/>
    </source>
</evidence>